<evidence type="ECO:0000256" key="9">
    <source>
        <dbReference type="ARBA" id="ARBA00047553"/>
    </source>
</evidence>
<keyword evidence="3" id="KW-0808">Transferase</keyword>
<dbReference type="Pfam" id="PF05686">
    <property type="entry name" value="Glyco_transf_90"/>
    <property type="match status" value="1"/>
</dbReference>
<dbReference type="Proteomes" id="UP000789390">
    <property type="component" value="Unassembled WGS sequence"/>
</dbReference>
<dbReference type="PANTHER" id="PTHR12203:SF122">
    <property type="entry name" value="GLYCOSYL TRANSFERASE CAP10 DOMAIN-CONTAINING PROTEIN"/>
    <property type="match status" value="1"/>
</dbReference>
<dbReference type="SUPFAM" id="SSF81296">
    <property type="entry name" value="E set domains"/>
    <property type="match status" value="1"/>
</dbReference>
<reference evidence="13" key="1">
    <citation type="submission" date="2021-11" db="EMBL/GenBank/DDBJ databases">
        <authorList>
            <person name="Schell T."/>
        </authorList>
    </citation>
    <scope>NUCLEOTIDE SEQUENCE</scope>
    <source>
        <strain evidence="13">M5</strain>
    </source>
</reference>
<evidence type="ECO:0000256" key="6">
    <source>
        <dbReference type="ARBA" id="ARBA00023180"/>
    </source>
</evidence>
<feature type="domain" description="Glycosyl transferase CAP10" evidence="12">
    <location>
        <begin position="535"/>
        <end position="776"/>
    </location>
</feature>
<comment type="subcellular location">
    <subcellularLocation>
        <location evidence="1">Endoplasmic reticulum lumen</location>
    </subcellularLocation>
</comment>
<evidence type="ECO:0000256" key="7">
    <source>
        <dbReference type="ARBA" id="ARBA00043952"/>
    </source>
</evidence>
<name>A0A8J2RMF9_9CRUS</name>
<evidence type="ECO:0000256" key="2">
    <source>
        <dbReference type="ARBA" id="ARBA00006063"/>
    </source>
</evidence>
<sequence>MSLVSSQTDSSIVNSSSPQSRRFECEFNHSGNLFASFAYLKGLPFVKFILRSERMIYFETDTRKSCSTFSRAFPCLNLVYTCSSSRIKSSEILESIGTPMRIITPVKKVKQGEQLLQVYTKVRSDKIPPDMTGNIDFMVNREKYQAVMNHALFENTKENYNLFLRPWQRKVINMLSDQGDRRVLWVWDYDGNSGKSELCKFLIMKRDFQLLSPGRTHDLCGIINPFAKGYIFDCSRNSFSGHGINRINAMYEILEDLKNKFLISGKYKGCEKITLQNTVIVFANQLPNLDRLSLDRWDFFHTKLGSVGVNCVGQVDNYYACSVSKINQFSKINTSIENDPSQCLITGPGIIPNRIVLPARYFFIQSTERCNVSHAEVIVELKGLSEHGPCRVWTQILDRHDGSFIVRYKMFQYCDDMEIHVTWKGQHLADSPYTYKGRIYADSCDCPLGSINEMINDYQCSVNVDQIDHDLNQFQNVDFNQVLKEAMTRFSHAGSYSFCHYVVLKNKVHRRCYGQHVGFNMFMDNILLSLSRKAVLPDMEFLINLGDWPLVKKNTLPIIPIFSWCGSTQTADIVMPTYDITEASLECMGRVTLDMLSVQSNPDTKWENKKDKAFWRGRDSRRERLNLVKLSRQHPELINASLTNFFFFRDEEKTYGPKEDHISFFKFFDYKYQLNIDGTVAAYRFPYLLAGDSVVFKQDSEYYEHFYRDLKPGVHYVPIKADLSDLVKKIQWAKSHDEDVRKIGINGRRYAVNHLLPKDVLCYHATLFKKWSQKLKNPIRVLDQMTLVKPSNSTDKRLGDCQCLRESTHTEL</sequence>
<dbReference type="Pfam" id="PF00630">
    <property type="entry name" value="Filamin"/>
    <property type="match status" value="1"/>
</dbReference>
<comment type="caution">
    <text evidence="13">The sequence shown here is derived from an EMBL/GenBank/DDBJ whole genome shotgun (WGS) entry which is preliminary data.</text>
</comment>
<evidence type="ECO:0000256" key="3">
    <source>
        <dbReference type="ARBA" id="ARBA00022676"/>
    </source>
</evidence>
<evidence type="ECO:0000256" key="11">
    <source>
        <dbReference type="PROSITE-ProRule" id="PRU00087"/>
    </source>
</evidence>
<keyword evidence="4" id="KW-0732">Signal</keyword>
<dbReference type="InterPro" id="IPR006598">
    <property type="entry name" value="CAP10"/>
</dbReference>
<comment type="function">
    <text evidence="8">Protein O-glucosyltransferase. Catalyzes the reaction that attaches glucose through an O-glycosidic linkage to a conserved serine residue found in the consensus sequence C-X-S-X-[PA]-C in epidermal growth factor-like repeats. Regulates Notch signaling by glucosylating Notch in the ER, glucosylation is required for the correct folding and cleavage of Notch.</text>
</comment>
<dbReference type="GO" id="GO:0005788">
    <property type="term" value="C:endoplasmic reticulum lumen"/>
    <property type="evidence" value="ECO:0007669"/>
    <property type="project" value="UniProtKB-SubCell"/>
</dbReference>
<evidence type="ECO:0000256" key="4">
    <source>
        <dbReference type="ARBA" id="ARBA00022729"/>
    </source>
</evidence>
<comment type="similarity">
    <text evidence="2">Belongs to the KDELC family.</text>
</comment>
<dbReference type="PANTHER" id="PTHR12203">
    <property type="entry name" value="KDEL LYS-ASP-GLU-LEU CONTAINING - RELATED"/>
    <property type="match status" value="1"/>
</dbReference>
<comment type="catalytic activity">
    <reaction evidence="9">
        <text>L-seryl-[EGF-like domain protein] + UDP-alpha-D-xylose = 3-O-(beta-D-xylosyl)-L-seryl-[EGF-like domain protein] + UDP + H(+)</text>
        <dbReference type="Rhea" id="RHEA:62016"/>
        <dbReference type="Rhea" id="RHEA-COMP:16010"/>
        <dbReference type="Rhea" id="RHEA-COMP:16011"/>
        <dbReference type="ChEBI" id="CHEBI:15378"/>
        <dbReference type="ChEBI" id="CHEBI:29999"/>
        <dbReference type="ChEBI" id="CHEBI:57632"/>
        <dbReference type="ChEBI" id="CHEBI:58223"/>
        <dbReference type="ChEBI" id="CHEBI:132085"/>
    </reaction>
</comment>
<gene>
    <name evidence="13" type="ORF">DGAL_LOCUS10600</name>
</gene>
<proteinExistence type="inferred from homology"/>
<dbReference type="InterPro" id="IPR051091">
    <property type="entry name" value="O-Glucosyltr/Glycosyltrsf_90"/>
</dbReference>
<evidence type="ECO:0000313" key="14">
    <source>
        <dbReference type="Proteomes" id="UP000789390"/>
    </source>
</evidence>
<evidence type="ECO:0000313" key="13">
    <source>
        <dbReference type="EMBL" id="CAH0107308.1"/>
    </source>
</evidence>
<evidence type="ECO:0000256" key="5">
    <source>
        <dbReference type="ARBA" id="ARBA00022824"/>
    </source>
</evidence>
<comment type="catalytic activity">
    <reaction evidence="10">
        <text>L-seryl-[EGF-like domain protein] + UDP-alpha-D-glucose = 3-O-(beta-D-glucosyl)-L-seryl-[EGF-like domain protein] + UDP + H(+)</text>
        <dbReference type="Rhea" id="RHEA:58116"/>
        <dbReference type="Rhea" id="RHEA-COMP:14610"/>
        <dbReference type="Rhea" id="RHEA-COMP:16010"/>
        <dbReference type="ChEBI" id="CHEBI:15378"/>
        <dbReference type="ChEBI" id="CHEBI:29999"/>
        <dbReference type="ChEBI" id="CHEBI:58223"/>
        <dbReference type="ChEBI" id="CHEBI:58885"/>
        <dbReference type="ChEBI" id="CHEBI:140576"/>
    </reaction>
</comment>
<protein>
    <recommendedName>
        <fullName evidence="12">Glycosyl transferase CAP10 domain-containing protein</fullName>
    </recommendedName>
</protein>
<dbReference type="SMART" id="SM00672">
    <property type="entry name" value="CAP10"/>
    <property type="match status" value="1"/>
</dbReference>
<evidence type="ECO:0000256" key="1">
    <source>
        <dbReference type="ARBA" id="ARBA00004319"/>
    </source>
</evidence>
<dbReference type="EMBL" id="CAKKLH010000268">
    <property type="protein sequence ID" value="CAH0107308.1"/>
    <property type="molecule type" value="Genomic_DNA"/>
</dbReference>
<keyword evidence="3" id="KW-0328">Glycosyltransferase</keyword>
<keyword evidence="14" id="KW-1185">Reference proteome</keyword>
<dbReference type="InterPro" id="IPR001298">
    <property type="entry name" value="Filamin/ABP280_rpt"/>
</dbReference>
<dbReference type="InterPro" id="IPR017868">
    <property type="entry name" value="Filamin/ABP280_repeat-like"/>
</dbReference>
<keyword evidence="5" id="KW-0256">Endoplasmic reticulum</keyword>
<dbReference type="SMART" id="SM00557">
    <property type="entry name" value="IG_FLMN"/>
    <property type="match status" value="1"/>
</dbReference>
<evidence type="ECO:0000256" key="10">
    <source>
        <dbReference type="ARBA" id="ARBA00049246"/>
    </source>
</evidence>
<comment type="pathway">
    <text evidence="7">Protein modification.</text>
</comment>
<dbReference type="GO" id="GO:0046527">
    <property type="term" value="F:glucosyltransferase activity"/>
    <property type="evidence" value="ECO:0007669"/>
    <property type="project" value="TreeGrafter"/>
</dbReference>
<dbReference type="InterPro" id="IPR013783">
    <property type="entry name" value="Ig-like_fold"/>
</dbReference>
<evidence type="ECO:0000259" key="12">
    <source>
        <dbReference type="SMART" id="SM00672"/>
    </source>
</evidence>
<evidence type="ECO:0000256" key="8">
    <source>
        <dbReference type="ARBA" id="ARBA00045690"/>
    </source>
</evidence>
<dbReference type="PROSITE" id="PS50194">
    <property type="entry name" value="FILAMIN_REPEAT"/>
    <property type="match status" value="1"/>
</dbReference>
<organism evidence="13 14">
    <name type="scientific">Daphnia galeata</name>
    <dbReference type="NCBI Taxonomy" id="27404"/>
    <lineage>
        <taxon>Eukaryota</taxon>
        <taxon>Metazoa</taxon>
        <taxon>Ecdysozoa</taxon>
        <taxon>Arthropoda</taxon>
        <taxon>Crustacea</taxon>
        <taxon>Branchiopoda</taxon>
        <taxon>Diplostraca</taxon>
        <taxon>Cladocera</taxon>
        <taxon>Anomopoda</taxon>
        <taxon>Daphniidae</taxon>
        <taxon>Daphnia</taxon>
    </lineage>
</organism>
<dbReference type="Gene3D" id="2.60.40.10">
    <property type="entry name" value="Immunoglobulins"/>
    <property type="match status" value="1"/>
</dbReference>
<dbReference type="InterPro" id="IPR014756">
    <property type="entry name" value="Ig_E-set"/>
</dbReference>
<feature type="repeat" description="Filamin" evidence="11">
    <location>
        <begin position="335"/>
        <end position="437"/>
    </location>
</feature>
<dbReference type="OrthoDB" id="541052at2759"/>
<dbReference type="AlphaFoldDB" id="A0A8J2RMF9"/>
<accession>A0A8J2RMF9</accession>
<keyword evidence="6" id="KW-0325">Glycoprotein</keyword>